<dbReference type="SUPFAM" id="SSF52467">
    <property type="entry name" value="DHS-like NAD/FAD-binding domain"/>
    <property type="match status" value="1"/>
</dbReference>
<accession>A0A7G9S229</accession>
<keyword evidence="8" id="KW-1185">Reference proteome</keyword>
<dbReference type="Gene3D" id="3.40.50.970">
    <property type="match status" value="2"/>
</dbReference>
<dbReference type="InterPro" id="IPR029035">
    <property type="entry name" value="DHS-like_NAD/FAD-binding_dom"/>
</dbReference>
<dbReference type="InterPro" id="IPR011766">
    <property type="entry name" value="TPP_enzyme_TPP-bd"/>
</dbReference>
<dbReference type="GO" id="GO:0030976">
    <property type="term" value="F:thiamine pyrophosphate binding"/>
    <property type="evidence" value="ECO:0007669"/>
    <property type="project" value="InterPro"/>
</dbReference>
<dbReference type="CDD" id="cd07035">
    <property type="entry name" value="TPP_PYR_POX_like"/>
    <property type="match status" value="1"/>
</dbReference>
<dbReference type="Pfam" id="PF02776">
    <property type="entry name" value="TPP_enzyme_N"/>
    <property type="match status" value="1"/>
</dbReference>
<dbReference type="GO" id="GO:0050660">
    <property type="term" value="F:flavin adenine dinucleotide binding"/>
    <property type="evidence" value="ECO:0007669"/>
    <property type="project" value="TreeGrafter"/>
</dbReference>
<evidence type="ECO:0000259" key="4">
    <source>
        <dbReference type="Pfam" id="PF00205"/>
    </source>
</evidence>
<proteinExistence type="inferred from homology"/>
<dbReference type="SUPFAM" id="SSF52518">
    <property type="entry name" value="Thiamin diphosphate-binding fold (THDP-binding)"/>
    <property type="match status" value="2"/>
</dbReference>
<dbReference type="Pfam" id="PF00205">
    <property type="entry name" value="TPP_enzyme_M"/>
    <property type="match status" value="1"/>
</dbReference>
<dbReference type="GO" id="GO:0000287">
    <property type="term" value="F:magnesium ion binding"/>
    <property type="evidence" value="ECO:0007669"/>
    <property type="project" value="InterPro"/>
</dbReference>
<dbReference type="InterPro" id="IPR029061">
    <property type="entry name" value="THDP-binding"/>
</dbReference>
<dbReference type="GO" id="GO:0009099">
    <property type="term" value="P:L-valine biosynthetic process"/>
    <property type="evidence" value="ECO:0007669"/>
    <property type="project" value="TreeGrafter"/>
</dbReference>
<sequence length="572" mass="60411">MTAASQQSAYPEGSSATRASAEAASIDLTVADSIARRLAQYGIERVFGIPGTHNLELFRSLGAAGIEIISAHHEQGLGYAADAHARLTGKPAVVVTTTGPGITNLVTALATARAASVPILAIAPGIPESGVGRDEGWLHDLPSQLGLMSQLVRSRRAQSGSEAIKFIDEVARSWENERPLPAYLEIPFDMFGAPANICSEGGSTVSALGEHTNATKHDIDRAAQFLASSSSPLIIVGRGATNHLAVGAVREIAEGLGALVMTTANAKGVLDERHPLSLGVSLRTASGKRLIESSDALLVVGSDLGRSEFWGPFPTGGGRMVRVDVDPQTISANADPQFALRGRTEEIMPQLSARISKLASKVKREDVDASLHTRASEAAREISADLVQGGQVYRAFHEHLQDLTAGLDIAVAGDSSQATYFGTATFWKATRPNRFLYPAGYGTLGYALPAAIGAVLAQEVDRVVAFTGEGGMLFSVQELATIAEYSLPIITVVFVNGGYREIRDGMEQAGIAPVGVDFPPPDLVAISRGFRIDARSIVADGEDEIEFREALVWALQQESPTLISVDIGRIES</sequence>
<feature type="domain" description="Thiamine pyrophosphate enzyme TPP-binding" evidence="5">
    <location>
        <begin position="423"/>
        <end position="565"/>
    </location>
</feature>
<dbReference type="PANTHER" id="PTHR18968:SF13">
    <property type="entry name" value="ACETOLACTATE SYNTHASE CATALYTIC SUBUNIT, MITOCHONDRIAL"/>
    <property type="match status" value="1"/>
</dbReference>
<dbReference type="PANTHER" id="PTHR18968">
    <property type="entry name" value="THIAMINE PYROPHOSPHATE ENZYMES"/>
    <property type="match status" value="1"/>
</dbReference>
<evidence type="ECO:0000313" key="7">
    <source>
        <dbReference type="EMBL" id="QNN61904.1"/>
    </source>
</evidence>
<organism evidence="7 8">
    <name type="scientific">Leucobacter denitrificans</name>
    <dbReference type="NCBI Taxonomy" id="683042"/>
    <lineage>
        <taxon>Bacteria</taxon>
        <taxon>Bacillati</taxon>
        <taxon>Actinomycetota</taxon>
        <taxon>Actinomycetes</taxon>
        <taxon>Micrococcales</taxon>
        <taxon>Microbacteriaceae</taxon>
        <taxon>Leucobacter</taxon>
    </lineage>
</organism>
<dbReference type="KEGG" id="ldn:H9L06_06105"/>
<dbReference type="GO" id="GO:0005948">
    <property type="term" value="C:acetolactate synthase complex"/>
    <property type="evidence" value="ECO:0007669"/>
    <property type="project" value="TreeGrafter"/>
</dbReference>
<feature type="domain" description="Thiamine pyrophosphate enzyme central" evidence="4">
    <location>
        <begin position="219"/>
        <end position="351"/>
    </location>
</feature>
<dbReference type="AlphaFoldDB" id="A0A7G9S229"/>
<feature type="domain" description="Thiamine pyrophosphate enzyme N-terminal TPP-binding" evidence="6">
    <location>
        <begin position="29"/>
        <end position="141"/>
    </location>
</feature>
<evidence type="ECO:0000313" key="8">
    <source>
        <dbReference type="Proteomes" id="UP000515934"/>
    </source>
</evidence>
<dbReference type="Pfam" id="PF02775">
    <property type="entry name" value="TPP_enzyme_C"/>
    <property type="match status" value="1"/>
</dbReference>
<comment type="similarity">
    <text evidence="1 3">Belongs to the TPP enzyme family.</text>
</comment>
<name>A0A7G9S229_9MICO</name>
<evidence type="ECO:0000256" key="1">
    <source>
        <dbReference type="ARBA" id="ARBA00007812"/>
    </source>
</evidence>
<dbReference type="EMBL" id="CP060716">
    <property type="protein sequence ID" value="QNN61904.1"/>
    <property type="molecule type" value="Genomic_DNA"/>
</dbReference>
<protein>
    <submittedName>
        <fullName evidence="7">Thiamine pyrophosphate-binding protein</fullName>
    </submittedName>
</protein>
<reference evidence="7 8" key="1">
    <citation type="submission" date="2020-08" db="EMBL/GenBank/DDBJ databases">
        <title>Genome sequence of Leucobacter denitrificans KACC 14055T.</title>
        <authorList>
            <person name="Hyun D.-W."/>
            <person name="Bae J.-W."/>
        </authorList>
    </citation>
    <scope>NUCLEOTIDE SEQUENCE [LARGE SCALE GENOMIC DNA]</scope>
    <source>
        <strain evidence="7 8">KACC 14055</strain>
    </source>
</reference>
<evidence type="ECO:0000259" key="5">
    <source>
        <dbReference type="Pfam" id="PF02775"/>
    </source>
</evidence>
<dbReference type="InterPro" id="IPR045229">
    <property type="entry name" value="TPP_enz"/>
</dbReference>
<dbReference type="GO" id="GO:0009097">
    <property type="term" value="P:isoleucine biosynthetic process"/>
    <property type="evidence" value="ECO:0007669"/>
    <property type="project" value="TreeGrafter"/>
</dbReference>
<evidence type="ECO:0000256" key="3">
    <source>
        <dbReference type="RuleBase" id="RU362132"/>
    </source>
</evidence>
<dbReference type="GO" id="GO:0003984">
    <property type="term" value="F:acetolactate synthase activity"/>
    <property type="evidence" value="ECO:0007669"/>
    <property type="project" value="TreeGrafter"/>
</dbReference>
<dbReference type="InterPro" id="IPR012001">
    <property type="entry name" value="Thiamin_PyroP_enz_TPP-bd_dom"/>
</dbReference>
<keyword evidence="2 3" id="KW-0786">Thiamine pyrophosphate</keyword>
<dbReference type="Gene3D" id="3.40.50.1220">
    <property type="entry name" value="TPP-binding domain"/>
    <property type="match status" value="1"/>
</dbReference>
<evidence type="ECO:0000256" key="2">
    <source>
        <dbReference type="ARBA" id="ARBA00023052"/>
    </source>
</evidence>
<dbReference type="InterPro" id="IPR012000">
    <property type="entry name" value="Thiamin_PyroP_enz_cen_dom"/>
</dbReference>
<dbReference type="RefSeq" id="WP_187554375.1">
    <property type="nucleotide sequence ID" value="NZ_CP060716.1"/>
</dbReference>
<dbReference type="Proteomes" id="UP000515934">
    <property type="component" value="Chromosome"/>
</dbReference>
<evidence type="ECO:0000259" key="6">
    <source>
        <dbReference type="Pfam" id="PF02776"/>
    </source>
</evidence>
<dbReference type="CDD" id="cd00568">
    <property type="entry name" value="TPP_enzymes"/>
    <property type="match status" value="1"/>
</dbReference>
<gene>
    <name evidence="7" type="ORF">H9L06_06105</name>
</gene>